<gene>
    <name evidence="8" type="ORF">IWQ60_001668</name>
</gene>
<keyword evidence="6" id="KW-0539">Nucleus</keyword>
<protein>
    <submittedName>
        <fullName evidence="8">Uncharacterized protein</fullName>
    </submittedName>
</protein>
<keyword evidence="3" id="KW-0813">Transport</keyword>
<accession>A0A9W8ADK0</accession>
<dbReference type="GO" id="GO:0042254">
    <property type="term" value="P:ribosome biogenesis"/>
    <property type="evidence" value="ECO:0007669"/>
    <property type="project" value="UniProtKB-KW"/>
</dbReference>
<evidence type="ECO:0000256" key="5">
    <source>
        <dbReference type="ARBA" id="ARBA00022517"/>
    </source>
</evidence>
<dbReference type="Proteomes" id="UP001150569">
    <property type="component" value="Unassembled WGS sequence"/>
</dbReference>
<sequence>MGKRNKKSEAESAVALKVSPHIAIQQNSIIQKKKVTKPLTTKAKRRKFKAIEKACAVEEKLEKRIEDEELKVEKAQIRKKLWE</sequence>
<comment type="caution">
    <text evidence="8">The sequence shown here is derived from an EMBL/GenBank/DDBJ whole genome shotgun (WGS) entry which is preliminary data.</text>
</comment>
<keyword evidence="7" id="KW-0175">Coiled coil</keyword>
<evidence type="ECO:0000256" key="7">
    <source>
        <dbReference type="SAM" id="Coils"/>
    </source>
</evidence>
<evidence type="ECO:0000256" key="1">
    <source>
        <dbReference type="ARBA" id="ARBA00004123"/>
    </source>
</evidence>
<proteinExistence type="predicted"/>
<evidence type="ECO:0000256" key="6">
    <source>
        <dbReference type="ARBA" id="ARBA00023242"/>
    </source>
</evidence>
<keyword evidence="5" id="KW-0690">Ribosome biogenesis</keyword>
<dbReference type="AlphaFoldDB" id="A0A9W8ADK0"/>
<evidence type="ECO:0000313" key="8">
    <source>
        <dbReference type="EMBL" id="KAJ1928872.1"/>
    </source>
</evidence>
<evidence type="ECO:0000313" key="9">
    <source>
        <dbReference type="Proteomes" id="UP001150569"/>
    </source>
</evidence>
<organism evidence="8 9">
    <name type="scientific">Tieghemiomyces parasiticus</name>
    <dbReference type="NCBI Taxonomy" id="78921"/>
    <lineage>
        <taxon>Eukaryota</taxon>
        <taxon>Fungi</taxon>
        <taxon>Fungi incertae sedis</taxon>
        <taxon>Zoopagomycota</taxon>
        <taxon>Kickxellomycotina</taxon>
        <taxon>Dimargaritomycetes</taxon>
        <taxon>Dimargaritales</taxon>
        <taxon>Dimargaritaceae</taxon>
        <taxon>Tieghemiomyces</taxon>
    </lineage>
</organism>
<evidence type="ECO:0000256" key="4">
    <source>
        <dbReference type="ARBA" id="ARBA00022490"/>
    </source>
</evidence>
<keyword evidence="9" id="KW-1185">Reference proteome</keyword>
<dbReference type="InterPro" id="IPR022784">
    <property type="entry name" value="Ribosome_bgen_Alb1"/>
</dbReference>
<name>A0A9W8ADK0_9FUNG</name>
<dbReference type="GO" id="GO:0005634">
    <property type="term" value="C:nucleus"/>
    <property type="evidence" value="ECO:0007669"/>
    <property type="project" value="UniProtKB-SubCell"/>
</dbReference>
<comment type="subcellular location">
    <subcellularLocation>
        <location evidence="2">Cytoplasm</location>
    </subcellularLocation>
    <subcellularLocation>
        <location evidence="1">Nucleus</location>
    </subcellularLocation>
</comment>
<evidence type="ECO:0000256" key="3">
    <source>
        <dbReference type="ARBA" id="ARBA00022448"/>
    </source>
</evidence>
<dbReference type="OrthoDB" id="5717870at2759"/>
<evidence type="ECO:0000256" key="2">
    <source>
        <dbReference type="ARBA" id="ARBA00004496"/>
    </source>
</evidence>
<dbReference type="EMBL" id="JANBPT010000056">
    <property type="protein sequence ID" value="KAJ1928872.1"/>
    <property type="molecule type" value="Genomic_DNA"/>
</dbReference>
<feature type="coiled-coil region" evidence="7">
    <location>
        <begin position="51"/>
        <end position="78"/>
    </location>
</feature>
<dbReference type="GO" id="GO:0005737">
    <property type="term" value="C:cytoplasm"/>
    <property type="evidence" value="ECO:0007669"/>
    <property type="project" value="UniProtKB-SubCell"/>
</dbReference>
<reference evidence="8" key="1">
    <citation type="submission" date="2022-07" db="EMBL/GenBank/DDBJ databases">
        <title>Phylogenomic reconstructions and comparative analyses of Kickxellomycotina fungi.</title>
        <authorList>
            <person name="Reynolds N.K."/>
            <person name="Stajich J.E."/>
            <person name="Barry K."/>
            <person name="Grigoriev I.V."/>
            <person name="Crous P."/>
            <person name="Smith M.E."/>
        </authorList>
    </citation>
    <scope>NUCLEOTIDE SEQUENCE</scope>
    <source>
        <strain evidence="8">RSA 861</strain>
    </source>
</reference>
<dbReference type="Pfam" id="PF09135">
    <property type="entry name" value="Alb1"/>
    <property type="match status" value="1"/>
</dbReference>
<keyword evidence="4" id="KW-0963">Cytoplasm</keyword>